<dbReference type="PANTHER" id="PTHR47245:SF2">
    <property type="entry name" value="PEPTIDYL-PROLYL CIS-TRANS ISOMERASE HP_0175-RELATED"/>
    <property type="match status" value="1"/>
</dbReference>
<comment type="similarity">
    <text evidence="2">Belongs to the PpiC/parvulin rotamase family.</text>
</comment>
<dbReference type="Pfam" id="PF13145">
    <property type="entry name" value="Rotamase_2"/>
    <property type="match status" value="1"/>
</dbReference>
<proteinExistence type="inferred from homology"/>
<keyword evidence="7" id="KW-1185">Reference proteome</keyword>
<gene>
    <name evidence="6" type="ORF">GCM10009104_12390</name>
</gene>
<evidence type="ECO:0000313" key="7">
    <source>
        <dbReference type="Proteomes" id="UP001499915"/>
    </source>
</evidence>
<dbReference type="PANTHER" id="PTHR47245">
    <property type="entry name" value="PEPTIDYLPROLYL ISOMERASE"/>
    <property type="match status" value="1"/>
</dbReference>
<organism evidence="6 7">
    <name type="scientific">Marinobacterium maritimum</name>
    <dbReference type="NCBI Taxonomy" id="500162"/>
    <lineage>
        <taxon>Bacteria</taxon>
        <taxon>Pseudomonadati</taxon>
        <taxon>Pseudomonadota</taxon>
        <taxon>Gammaproteobacteria</taxon>
        <taxon>Oceanospirillales</taxon>
        <taxon>Oceanospirillaceae</taxon>
        <taxon>Marinobacterium</taxon>
    </lineage>
</organism>
<evidence type="ECO:0000313" key="6">
    <source>
        <dbReference type="EMBL" id="GAA0687736.1"/>
    </source>
</evidence>
<feature type="domain" description="PpiC" evidence="5">
    <location>
        <begin position="125"/>
        <end position="258"/>
    </location>
</feature>
<dbReference type="Gene3D" id="3.10.50.40">
    <property type="match status" value="1"/>
</dbReference>
<dbReference type="RefSeq" id="WP_343803831.1">
    <property type="nucleotide sequence ID" value="NZ_BAAAET010000001.1"/>
</dbReference>
<dbReference type="InterPro" id="IPR050245">
    <property type="entry name" value="PrsA_foldase"/>
</dbReference>
<evidence type="ECO:0000256" key="4">
    <source>
        <dbReference type="ARBA" id="ARBA00023110"/>
    </source>
</evidence>
<dbReference type="Gene3D" id="1.10.4030.10">
    <property type="entry name" value="Porin chaperone SurA, peptide-binding domain"/>
    <property type="match status" value="1"/>
</dbReference>
<evidence type="ECO:0000256" key="2">
    <source>
        <dbReference type="ARBA" id="ARBA00007656"/>
    </source>
</evidence>
<keyword evidence="4" id="KW-0413">Isomerase</keyword>
<evidence type="ECO:0000259" key="5">
    <source>
        <dbReference type="Pfam" id="PF13145"/>
    </source>
</evidence>
<comment type="caution">
    <text evidence="6">The sequence shown here is derived from an EMBL/GenBank/DDBJ whole genome shotgun (WGS) entry which is preliminary data.</text>
</comment>
<dbReference type="InterPro" id="IPR000297">
    <property type="entry name" value="PPIase_PpiC"/>
</dbReference>
<reference evidence="7" key="1">
    <citation type="journal article" date="2019" name="Int. J. Syst. Evol. Microbiol.">
        <title>The Global Catalogue of Microorganisms (GCM) 10K type strain sequencing project: providing services to taxonomists for standard genome sequencing and annotation.</title>
        <authorList>
            <consortium name="The Broad Institute Genomics Platform"/>
            <consortium name="The Broad Institute Genome Sequencing Center for Infectious Disease"/>
            <person name="Wu L."/>
            <person name="Ma J."/>
        </authorList>
    </citation>
    <scope>NUCLEOTIDE SEQUENCE [LARGE SCALE GENOMIC DNA]</scope>
    <source>
        <strain evidence="7">JCM 15134</strain>
    </source>
</reference>
<sequence>MIGKLIKDPLLHFTLIGAALFGAYDLVGSPNEDMSASTIVVDRDALLTFMQYRSKAFQPEQASQRLDNMAEQEREQLVRDFVREEALYREAQALGMSENDYIIRRRSVQKLEFIAQGIAEQVVTVEAEAAKAWFDSHRQDYYEEPSYTFTHVFIKANPAHAKSVQQRTDTLLAQLNAEQVDFADATRFGDRFLYHRNYVERTPDFIASHFGEAFKDQLAQLSADNLHWQGPIASSHGQHLVMLSEYRPGRVPEFAEIRSRVEQDFRRWLEQQKQELAIQQIVEQYDVEYRL</sequence>
<comment type="catalytic activity">
    <reaction evidence="1">
        <text>[protein]-peptidylproline (omega=180) = [protein]-peptidylproline (omega=0)</text>
        <dbReference type="Rhea" id="RHEA:16237"/>
        <dbReference type="Rhea" id="RHEA-COMP:10747"/>
        <dbReference type="Rhea" id="RHEA-COMP:10748"/>
        <dbReference type="ChEBI" id="CHEBI:83833"/>
        <dbReference type="ChEBI" id="CHEBI:83834"/>
        <dbReference type="EC" id="5.2.1.8"/>
    </reaction>
</comment>
<evidence type="ECO:0000256" key="3">
    <source>
        <dbReference type="ARBA" id="ARBA00013194"/>
    </source>
</evidence>
<accession>A0ABP3T7C7</accession>
<protein>
    <recommendedName>
        <fullName evidence="3">peptidylprolyl isomerase</fullName>
        <ecNumber evidence="3">5.2.1.8</ecNumber>
    </recommendedName>
</protein>
<dbReference type="Proteomes" id="UP001499915">
    <property type="component" value="Unassembled WGS sequence"/>
</dbReference>
<dbReference type="InterPro" id="IPR046357">
    <property type="entry name" value="PPIase_dom_sf"/>
</dbReference>
<name>A0ABP3T7C7_9GAMM</name>
<dbReference type="EMBL" id="BAAAET010000001">
    <property type="protein sequence ID" value="GAA0687736.1"/>
    <property type="molecule type" value="Genomic_DNA"/>
</dbReference>
<dbReference type="EC" id="5.2.1.8" evidence="3"/>
<evidence type="ECO:0000256" key="1">
    <source>
        <dbReference type="ARBA" id="ARBA00000971"/>
    </source>
</evidence>
<keyword evidence="4" id="KW-0697">Rotamase</keyword>